<evidence type="ECO:0000256" key="3">
    <source>
        <dbReference type="ARBA" id="ARBA00022475"/>
    </source>
</evidence>
<dbReference type="NCBIfam" id="TIGR00711">
    <property type="entry name" value="efflux_EmrB"/>
    <property type="match status" value="1"/>
</dbReference>
<dbReference type="Gene3D" id="1.20.1250.20">
    <property type="entry name" value="MFS general substrate transporter like domains"/>
    <property type="match status" value="1"/>
</dbReference>
<feature type="transmembrane region" description="Helical" evidence="7">
    <location>
        <begin position="226"/>
        <end position="249"/>
    </location>
</feature>
<protein>
    <submittedName>
        <fullName evidence="9">Multidrug resistance protein Stp</fullName>
    </submittedName>
</protein>
<dbReference type="KEGG" id="parq:DSM112329_04408"/>
<comment type="subcellular location">
    <subcellularLocation>
        <location evidence="1">Cell membrane</location>
        <topology evidence="1">Multi-pass membrane protein</topology>
    </subcellularLocation>
</comment>
<keyword evidence="3" id="KW-1003">Cell membrane</keyword>
<dbReference type="PRINTS" id="PR01036">
    <property type="entry name" value="TCRTETB"/>
</dbReference>
<dbReference type="CDD" id="cd17321">
    <property type="entry name" value="MFS_MMR_MDR_like"/>
    <property type="match status" value="1"/>
</dbReference>
<dbReference type="InterPro" id="IPR011701">
    <property type="entry name" value="MFS"/>
</dbReference>
<dbReference type="GO" id="GO:0005886">
    <property type="term" value="C:plasma membrane"/>
    <property type="evidence" value="ECO:0007669"/>
    <property type="project" value="UniProtKB-SubCell"/>
</dbReference>
<dbReference type="EMBL" id="CP114014">
    <property type="protein sequence ID" value="XAY07525.1"/>
    <property type="molecule type" value="Genomic_DNA"/>
</dbReference>
<dbReference type="InterPro" id="IPR004638">
    <property type="entry name" value="EmrB-like"/>
</dbReference>
<feature type="transmembrane region" description="Helical" evidence="7">
    <location>
        <begin position="170"/>
        <end position="190"/>
    </location>
</feature>
<evidence type="ECO:0000256" key="2">
    <source>
        <dbReference type="ARBA" id="ARBA00022448"/>
    </source>
</evidence>
<evidence type="ECO:0000256" key="5">
    <source>
        <dbReference type="ARBA" id="ARBA00022989"/>
    </source>
</evidence>
<proteinExistence type="predicted"/>
<keyword evidence="4 7" id="KW-0812">Transmembrane</keyword>
<keyword evidence="2" id="KW-0813">Transport</keyword>
<feature type="domain" description="Major facilitator superfamily (MFS) profile" evidence="8">
    <location>
        <begin position="16"/>
        <end position="461"/>
    </location>
</feature>
<feature type="transmembrane region" description="Helical" evidence="7">
    <location>
        <begin position="270"/>
        <end position="289"/>
    </location>
</feature>
<dbReference type="SUPFAM" id="SSF103473">
    <property type="entry name" value="MFS general substrate transporter"/>
    <property type="match status" value="2"/>
</dbReference>
<feature type="transmembrane region" description="Helical" evidence="7">
    <location>
        <begin position="15"/>
        <end position="38"/>
    </location>
</feature>
<dbReference type="InterPro" id="IPR020846">
    <property type="entry name" value="MFS_dom"/>
</dbReference>
<feature type="transmembrane region" description="Helical" evidence="7">
    <location>
        <begin position="362"/>
        <end position="385"/>
    </location>
</feature>
<organism evidence="9">
    <name type="scientific">Paraconexibacter sp. AEG42_29</name>
    <dbReference type="NCBI Taxonomy" id="2997339"/>
    <lineage>
        <taxon>Bacteria</taxon>
        <taxon>Bacillati</taxon>
        <taxon>Actinomycetota</taxon>
        <taxon>Thermoleophilia</taxon>
        <taxon>Solirubrobacterales</taxon>
        <taxon>Paraconexibacteraceae</taxon>
        <taxon>Paraconexibacter</taxon>
    </lineage>
</organism>
<gene>
    <name evidence="9" type="primary">stp_3</name>
    <name evidence="9" type="ORF">DSM112329_04408</name>
</gene>
<dbReference type="AlphaFoldDB" id="A0AAU7B0K9"/>
<feature type="transmembrane region" description="Helical" evidence="7">
    <location>
        <begin position="406"/>
        <end position="425"/>
    </location>
</feature>
<keyword evidence="5 7" id="KW-1133">Transmembrane helix</keyword>
<feature type="transmembrane region" description="Helical" evidence="7">
    <location>
        <begin position="437"/>
        <end position="456"/>
    </location>
</feature>
<dbReference type="Pfam" id="PF07690">
    <property type="entry name" value="MFS_1"/>
    <property type="match status" value="1"/>
</dbReference>
<feature type="transmembrane region" description="Helical" evidence="7">
    <location>
        <begin position="139"/>
        <end position="158"/>
    </location>
</feature>
<evidence type="ECO:0000259" key="8">
    <source>
        <dbReference type="PROSITE" id="PS50850"/>
    </source>
</evidence>
<feature type="transmembrane region" description="Helical" evidence="7">
    <location>
        <begin position="82"/>
        <end position="100"/>
    </location>
</feature>
<feature type="transmembrane region" description="Helical" evidence="7">
    <location>
        <begin position="202"/>
        <end position="220"/>
    </location>
</feature>
<dbReference type="InterPro" id="IPR036259">
    <property type="entry name" value="MFS_trans_sf"/>
</dbReference>
<name>A0AAU7B0K9_9ACTN</name>
<feature type="transmembrane region" description="Helical" evidence="7">
    <location>
        <begin position="333"/>
        <end position="350"/>
    </location>
</feature>
<feature type="transmembrane region" description="Helical" evidence="7">
    <location>
        <begin position="309"/>
        <end position="326"/>
    </location>
</feature>
<keyword evidence="6 7" id="KW-0472">Membrane</keyword>
<dbReference type="PANTHER" id="PTHR42718:SF42">
    <property type="entry name" value="EXPORT PROTEIN"/>
    <property type="match status" value="1"/>
</dbReference>
<dbReference type="Gene3D" id="1.20.1720.10">
    <property type="entry name" value="Multidrug resistance protein D"/>
    <property type="match status" value="1"/>
</dbReference>
<dbReference type="GO" id="GO:0022857">
    <property type="term" value="F:transmembrane transporter activity"/>
    <property type="evidence" value="ECO:0007669"/>
    <property type="project" value="InterPro"/>
</dbReference>
<feature type="transmembrane region" description="Helical" evidence="7">
    <location>
        <begin position="112"/>
        <end position="132"/>
    </location>
</feature>
<reference evidence="9" key="1">
    <citation type="submission" date="2022-12" db="EMBL/GenBank/DDBJ databases">
        <title>Paraconexibacter alkalitolerans sp. nov. and Baekduia alba sp. nov., isolated from soil and emended description of the genera Paraconexibacter (Chun et al., 2020) and Baekduia (An et al., 2020).</title>
        <authorList>
            <person name="Vieira S."/>
            <person name="Huber K.J."/>
            <person name="Geppert A."/>
            <person name="Wolf J."/>
            <person name="Neumann-Schaal M."/>
            <person name="Muesken M."/>
            <person name="Overmann J."/>
        </authorList>
    </citation>
    <scope>NUCLEOTIDE SEQUENCE</scope>
    <source>
        <strain evidence="9">AEG42_29</strain>
    </source>
</reference>
<evidence type="ECO:0000256" key="7">
    <source>
        <dbReference type="SAM" id="Phobius"/>
    </source>
</evidence>
<evidence type="ECO:0000313" key="9">
    <source>
        <dbReference type="EMBL" id="XAY07525.1"/>
    </source>
</evidence>
<evidence type="ECO:0000256" key="6">
    <source>
        <dbReference type="ARBA" id="ARBA00023136"/>
    </source>
</evidence>
<evidence type="ECO:0000256" key="1">
    <source>
        <dbReference type="ARBA" id="ARBA00004651"/>
    </source>
</evidence>
<dbReference type="PANTHER" id="PTHR42718">
    <property type="entry name" value="MAJOR FACILITATOR SUPERFAMILY MULTIDRUG TRANSPORTER MFSC"/>
    <property type="match status" value="1"/>
</dbReference>
<dbReference type="RefSeq" id="WP_354698717.1">
    <property type="nucleotide sequence ID" value="NZ_CP114014.1"/>
</dbReference>
<feature type="transmembrane region" description="Helical" evidence="7">
    <location>
        <begin position="58"/>
        <end position="75"/>
    </location>
</feature>
<evidence type="ECO:0000256" key="4">
    <source>
        <dbReference type="ARBA" id="ARBA00022692"/>
    </source>
</evidence>
<dbReference type="PROSITE" id="PS50850">
    <property type="entry name" value="MFS"/>
    <property type="match status" value="1"/>
</dbReference>
<sequence>MTSPAPPTQKSRPGWTLAIVSVALFMTALDNLVVGVALPSIRTDLGGSLESLEWTVNAYTLSFAVLLITGAALGDRFGRKRMFTLGLGLFTLSSAAAALAPTVDALIAARAVQGAGAAMVTPLTLTLLAAAFPGERRGLALGVWAGVSGLGVALGPFVGGAVVEGISWHWIFWLNVPTGLIAIPLAVRYLTESHGPEAKLDLPGLGLIAAGLFGITFGIVRGQPLGWTSATVLTSLVGGVLLLAAFLAWEHRTSAPMLPLRFFRSRGFSASSGVAFAMFFGVFGSIFLLSQFFQSAQGYSPFEAGLRTLPWTGMPMIVAPIAGMLSDRIGSRPLMATGLALQAGAITWLSQVASVDVAYGSLVVPFIMGGTGMALVFAPSANAILASVKPEEAGQASGANNAIRELGGVMGVAVLASVFSARGGYTSPQAFVDGMNAALPYGAAVLVLGALVALLVPGRDTAAPAPARPTPEEARVPVPA</sequence>
<accession>A0AAU7B0K9</accession>